<dbReference type="AlphaFoldDB" id="A0A8X6QY59"/>
<evidence type="ECO:0000313" key="2">
    <source>
        <dbReference type="EMBL" id="GFU53525.1"/>
    </source>
</evidence>
<dbReference type="Proteomes" id="UP000887013">
    <property type="component" value="Unassembled WGS sequence"/>
</dbReference>
<proteinExistence type="predicted"/>
<organism evidence="2 3">
    <name type="scientific">Nephila pilipes</name>
    <name type="common">Giant wood spider</name>
    <name type="synonym">Nephila maculata</name>
    <dbReference type="NCBI Taxonomy" id="299642"/>
    <lineage>
        <taxon>Eukaryota</taxon>
        <taxon>Metazoa</taxon>
        <taxon>Ecdysozoa</taxon>
        <taxon>Arthropoda</taxon>
        <taxon>Chelicerata</taxon>
        <taxon>Arachnida</taxon>
        <taxon>Araneae</taxon>
        <taxon>Araneomorphae</taxon>
        <taxon>Entelegynae</taxon>
        <taxon>Araneoidea</taxon>
        <taxon>Nephilidae</taxon>
        <taxon>Nephila</taxon>
    </lineage>
</organism>
<evidence type="ECO:0000256" key="1">
    <source>
        <dbReference type="SAM" id="MobiDB-lite"/>
    </source>
</evidence>
<reference evidence="2" key="1">
    <citation type="submission" date="2020-08" db="EMBL/GenBank/DDBJ databases">
        <title>Multicomponent nature underlies the extraordinary mechanical properties of spider dragline silk.</title>
        <authorList>
            <person name="Kono N."/>
            <person name="Nakamura H."/>
            <person name="Mori M."/>
            <person name="Yoshida Y."/>
            <person name="Ohtoshi R."/>
            <person name="Malay A.D."/>
            <person name="Moran D.A.P."/>
            <person name="Tomita M."/>
            <person name="Numata K."/>
            <person name="Arakawa K."/>
        </authorList>
    </citation>
    <scope>NUCLEOTIDE SEQUENCE</scope>
</reference>
<gene>
    <name evidence="2" type="ORF">NPIL_334381</name>
</gene>
<evidence type="ECO:0000313" key="3">
    <source>
        <dbReference type="Proteomes" id="UP000887013"/>
    </source>
</evidence>
<sequence>TQIHKHHSLQIVKSAPSKPHPHQGNATKDEDVANQTSLRPLAKMPAWLHLHRPKFTV</sequence>
<protein>
    <submittedName>
        <fullName evidence="2">Uncharacterized protein</fullName>
    </submittedName>
</protein>
<dbReference type="EMBL" id="BMAW01038843">
    <property type="protein sequence ID" value="GFU53525.1"/>
    <property type="molecule type" value="Genomic_DNA"/>
</dbReference>
<name>A0A8X6QY59_NEPPI</name>
<feature type="non-terminal residue" evidence="2">
    <location>
        <position position="1"/>
    </location>
</feature>
<comment type="caution">
    <text evidence="2">The sequence shown here is derived from an EMBL/GenBank/DDBJ whole genome shotgun (WGS) entry which is preliminary data.</text>
</comment>
<feature type="region of interest" description="Disordered" evidence="1">
    <location>
        <begin position="1"/>
        <end position="45"/>
    </location>
</feature>
<keyword evidence="3" id="KW-1185">Reference proteome</keyword>
<accession>A0A8X6QY59</accession>